<evidence type="ECO:0000313" key="6">
    <source>
        <dbReference type="Proteomes" id="UP000070248"/>
    </source>
</evidence>
<dbReference type="Pfam" id="PF04616">
    <property type="entry name" value="Glyco_hydro_43"/>
    <property type="match status" value="1"/>
</dbReference>
<dbReference type="InterPro" id="IPR006710">
    <property type="entry name" value="Glyco_hydro_43"/>
</dbReference>
<keyword evidence="2" id="KW-0378">Hydrolase</keyword>
<dbReference type="GO" id="GO:0005975">
    <property type="term" value="P:carbohydrate metabolic process"/>
    <property type="evidence" value="ECO:0007669"/>
    <property type="project" value="InterPro"/>
</dbReference>
<evidence type="ECO:0000256" key="3">
    <source>
        <dbReference type="ARBA" id="ARBA00023295"/>
    </source>
</evidence>
<dbReference type="Proteomes" id="UP000070248">
    <property type="component" value="Unassembled WGS sequence"/>
</dbReference>
<keyword evidence="3" id="KW-0326">Glycosidase</keyword>
<dbReference type="SUPFAM" id="SSF75005">
    <property type="entry name" value="Arabinanase/levansucrase/invertase"/>
    <property type="match status" value="2"/>
</dbReference>
<gene>
    <name evidence="5" type="ORF">AKJ59_00410</name>
</gene>
<comment type="caution">
    <text evidence="5">The sequence shown here is derived from an EMBL/GenBank/DDBJ whole genome shotgun (WGS) entry which is preliminary data.</text>
</comment>
<dbReference type="InterPro" id="IPR008983">
    <property type="entry name" value="Tumour_necrosis_fac-like_dom"/>
</dbReference>
<accession>A0A133VQU5</accession>
<dbReference type="AlphaFoldDB" id="A0A133VQU5"/>
<organism evidence="5 6">
    <name type="scientific">candidate division MSBL1 archaeon SCGC-AAA385M02</name>
    <dbReference type="NCBI Taxonomy" id="1698287"/>
    <lineage>
        <taxon>Archaea</taxon>
        <taxon>Methanobacteriati</taxon>
        <taxon>Methanobacteriota</taxon>
        <taxon>candidate division MSBL1</taxon>
    </lineage>
</organism>
<dbReference type="EMBL" id="LHYL01000004">
    <property type="protein sequence ID" value="KXB08826.1"/>
    <property type="molecule type" value="Genomic_DNA"/>
</dbReference>
<feature type="region of interest" description="Disordered" evidence="4">
    <location>
        <begin position="1"/>
        <end position="66"/>
    </location>
</feature>
<dbReference type="PANTHER" id="PTHR35279">
    <property type="match status" value="1"/>
</dbReference>
<dbReference type="Gene3D" id="2.60.120.40">
    <property type="match status" value="1"/>
</dbReference>
<sequence length="507" mass="53805">MASNFPTSPPGAKVDFDSSTSVASSHQNGQGEDINAIAAKVGHGTDNNSPANNKVLRGTGSGTSQWKNRESRAAGIKHWVGSPVLAHDTDEYGNSSILLDSGTYYVYVSIVGTSIGYASGSYPLDIEYQGSLLSAGSAGEWDEGGVFGPCVVESGGTYYMFYTGEDSAGDWAIGVATANSPTGTFTKSGSNPILTATKAYENDSVNDPHVIQIGGTWYMYYGGNNPPTTGTRNICIATASSFPTSWTKQDSINPIIDGDVEEPQVVEMDDGYHMFLAGTPTEPQDEVVGHFYSPDGEDWGECLDSPIIKVGGVDSAEWVSTNVTAPAVIVIKNQPYILVKEKGSSTRWQLGAYVPSSEPEPRVICRATFDDSVAAPQAISSAFEKIQIDNTQIDLGNNWDSANYYFVAPYRGYYRTGAVARFDSVTADNQHFVRISASAVLSGTTDIGLGIGHSSSTADLQVNTFGIAHVDKGAQIYLDAKATADCNIEGIGPADTYLEIEFIGGCQ</sequence>
<evidence type="ECO:0000256" key="4">
    <source>
        <dbReference type="SAM" id="MobiDB-lite"/>
    </source>
</evidence>
<dbReference type="PANTHER" id="PTHR35279:SF1">
    <property type="entry name" value="ARABINANASE_LEVANSUCRASE_INVERTASE"/>
    <property type="match status" value="1"/>
</dbReference>
<name>A0A133VQU5_9EURY</name>
<proteinExistence type="inferred from homology"/>
<dbReference type="InterPro" id="IPR023296">
    <property type="entry name" value="Glyco_hydro_beta-prop_sf"/>
</dbReference>
<reference evidence="5 6" key="1">
    <citation type="journal article" date="2016" name="Sci. Rep.">
        <title>Metabolic traits of an uncultured archaeal lineage -MSBL1- from brine pools of the Red Sea.</title>
        <authorList>
            <person name="Mwirichia R."/>
            <person name="Alam I."/>
            <person name="Rashid M."/>
            <person name="Vinu M."/>
            <person name="Ba-Alawi W."/>
            <person name="Anthony Kamau A."/>
            <person name="Kamanda Ngugi D."/>
            <person name="Goker M."/>
            <person name="Klenk H.P."/>
            <person name="Bajic V."/>
            <person name="Stingl U."/>
        </authorList>
    </citation>
    <scope>NUCLEOTIDE SEQUENCE [LARGE SCALE GENOMIC DNA]</scope>
    <source>
        <strain evidence="5">SCGC-AAA385M02</strain>
    </source>
</reference>
<evidence type="ECO:0000256" key="2">
    <source>
        <dbReference type="ARBA" id="ARBA00022801"/>
    </source>
</evidence>
<dbReference type="GO" id="GO:0004553">
    <property type="term" value="F:hydrolase activity, hydrolyzing O-glycosyl compounds"/>
    <property type="evidence" value="ECO:0007669"/>
    <property type="project" value="InterPro"/>
</dbReference>
<dbReference type="Gene3D" id="2.115.10.20">
    <property type="entry name" value="Glycosyl hydrolase domain, family 43"/>
    <property type="match status" value="2"/>
</dbReference>
<protein>
    <submittedName>
        <fullName evidence="5">Uncharacterized protein</fullName>
    </submittedName>
</protein>
<evidence type="ECO:0000256" key="1">
    <source>
        <dbReference type="ARBA" id="ARBA00009865"/>
    </source>
</evidence>
<evidence type="ECO:0000313" key="5">
    <source>
        <dbReference type="EMBL" id="KXB08826.1"/>
    </source>
</evidence>
<keyword evidence="6" id="KW-1185">Reference proteome</keyword>
<dbReference type="PATRIC" id="fig|1698287.3.peg.133"/>
<comment type="similarity">
    <text evidence="1">Belongs to the glycosyl hydrolase 43 family.</text>
</comment>
<feature type="compositionally biased region" description="Polar residues" evidence="4">
    <location>
        <begin position="17"/>
        <end position="30"/>
    </location>
</feature>